<reference evidence="2" key="1">
    <citation type="journal article" date="2019" name="Int. J. Syst. Evol. Microbiol.">
        <title>The Global Catalogue of Microorganisms (GCM) 10K type strain sequencing project: providing services to taxonomists for standard genome sequencing and annotation.</title>
        <authorList>
            <consortium name="The Broad Institute Genomics Platform"/>
            <consortium name="The Broad Institute Genome Sequencing Center for Infectious Disease"/>
            <person name="Wu L."/>
            <person name="Ma J."/>
        </authorList>
    </citation>
    <scope>NUCLEOTIDE SEQUENCE [LARGE SCALE GENOMIC DNA]</scope>
    <source>
        <strain evidence="2">CECT 7798</strain>
    </source>
</reference>
<proteinExistence type="predicted"/>
<accession>A0ABV7XUI6</accession>
<protein>
    <submittedName>
        <fullName evidence="1">Uncharacterized protein</fullName>
    </submittedName>
</protein>
<keyword evidence="2" id="KW-1185">Reference proteome</keyword>
<evidence type="ECO:0000313" key="2">
    <source>
        <dbReference type="Proteomes" id="UP001595735"/>
    </source>
</evidence>
<comment type="caution">
    <text evidence="1">The sequence shown here is derived from an EMBL/GenBank/DDBJ whole genome shotgun (WGS) entry which is preliminary data.</text>
</comment>
<name>A0ABV7XUI6_9FLAO</name>
<dbReference type="EMBL" id="JBHRYO010000002">
    <property type="protein sequence ID" value="MFC3755898.1"/>
    <property type="molecule type" value="Genomic_DNA"/>
</dbReference>
<evidence type="ECO:0000313" key="1">
    <source>
        <dbReference type="EMBL" id="MFC3755898.1"/>
    </source>
</evidence>
<sequence>MARHTSVYMIDKTIASANLYKDLQNKVYHTGTFKKFFEDRKKEFNDDNMNFDNILETVRNDANFLTPDDLFEITLFLSSQIYALPKQQSWNILMEQIENLYNYYGIVELFKLPSKTVCAAYIFQYGNYTEYYPLDEIKGDDGGANITSENFLHFNDYVILVMKRILESKLNDDYDYQLTEEEEKIVDVITIENQGNSHLSEIIADELKFLIEMSADDHNGPYSQTIYNAYDFLSTSIEMKNRIDIEKNPRIIIVDAY</sequence>
<gene>
    <name evidence="1" type="ORF">ACFONJ_07965</name>
</gene>
<dbReference type="RefSeq" id="WP_378169844.1">
    <property type="nucleotide sequence ID" value="NZ_JBHRYO010000002.1"/>
</dbReference>
<organism evidence="1 2">
    <name type="scientific">Chryseobacterium tructae</name>
    <dbReference type="NCBI Taxonomy" id="1037380"/>
    <lineage>
        <taxon>Bacteria</taxon>
        <taxon>Pseudomonadati</taxon>
        <taxon>Bacteroidota</taxon>
        <taxon>Flavobacteriia</taxon>
        <taxon>Flavobacteriales</taxon>
        <taxon>Weeksellaceae</taxon>
        <taxon>Chryseobacterium group</taxon>
        <taxon>Chryseobacterium</taxon>
    </lineage>
</organism>
<dbReference type="Proteomes" id="UP001595735">
    <property type="component" value="Unassembled WGS sequence"/>
</dbReference>